<dbReference type="Gene3D" id="2.120.10.30">
    <property type="entry name" value="TolB, C-terminal domain"/>
    <property type="match status" value="1"/>
</dbReference>
<sequence length="651" mass="72654" precursor="true">MIRKPRALILFLIPACLSLLLTNTAVTYADSDNSNNKLSKAEKKSGWKLLFDGKTTDGWRNYQKEGISDGWTIKDGVLSRSEKGAGDIITDDQFGFFELSLEYRISPEGNSGLMFHVTEEEKTPWMTGPEVQIQDNVDGHDPQKAGWLYQLYKPATPKWMIEAEKAGKKVTPAVVDATRPAGEWNHLFLRVGPDRSQVIMNGVKYFQFDKGSADWNKRVADSKFSKYPKFGKPTKGHICLQDHNDLVSFRNIKIREIPADGSVQDPSDGELALKGVPAFPDLQWEGWEAVNEETGKVVPLRPMAITHANDGSGRIFVTTQRGMIQIIDKKSPEKTKLFLDLRDKVAPWKKNNEEGLLGLAFHPDFKQNGQFFVYYSAEGTPRKSKVSRFTVSKDDPSKADPNSETTIMEIDQPYGNHNGGCIVFGPDGYLYIGLGDGGSGNDPLGNGQNLETLLGSILRIDVDKKAEGKNYAIPADNPFVDRANAKPEIFAYGVRNIWRLSFDPKTKTLYAGDVGQDLWEEVNIIKKGGNYGWSVREGTHNFGNRVQTAKEKPIDPIWEYDHGVGRSITGGIVYRGQRLPELDGLYVYADYVSGKIWALEYDEASGEVKKNLRLAASTVPVMSFGTDEDGELYYTVQTVKGGEGIFRFEKK</sequence>
<dbReference type="RefSeq" id="WP_232103268.1">
    <property type="nucleotide sequence ID" value="NZ_CP036343.1"/>
</dbReference>
<organism evidence="4 5">
    <name type="scientific">Gimesia algae</name>
    <dbReference type="NCBI Taxonomy" id="2527971"/>
    <lineage>
        <taxon>Bacteria</taxon>
        <taxon>Pseudomonadati</taxon>
        <taxon>Planctomycetota</taxon>
        <taxon>Planctomycetia</taxon>
        <taxon>Planctomycetales</taxon>
        <taxon>Planctomycetaceae</taxon>
        <taxon>Gimesia</taxon>
    </lineage>
</organism>
<dbReference type="InterPro" id="IPR011041">
    <property type="entry name" value="Quinoprot_gluc/sorb_DH_b-prop"/>
</dbReference>
<dbReference type="GO" id="GO:0016787">
    <property type="term" value="F:hydrolase activity"/>
    <property type="evidence" value="ECO:0007669"/>
    <property type="project" value="InterPro"/>
</dbReference>
<dbReference type="PANTHER" id="PTHR19328:SF75">
    <property type="entry name" value="ALDOSE SUGAR DEHYDROGENASE YLII"/>
    <property type="match status" value="1"/>
</dbReference>
<dbReference type="EC" id="1.1.5.-" evidence="4"/>
<keyword evidence="1" id="KW-0732">Signal</keyword>
<reference evidence="4 5" key="1">
    <citation type="submission" date="2019-02" db="EMBL/GenBank/DDBJ databases">
        <title>Deep-cultivation of Planctomycetes and their phenomic and genomic characterization uncovers novel biology.</title>
        <authorList>
            <person name="Wiegand S."/>
            <person name="Jogler M."/>
            <person name="Boedeker C."/>
            <person name="Pinto D."/>
            <person name="Vollmers J."/>
            <person name="Rivas-Marin E."/>
            <person name="Kohn T."/>
            <person name="Peeters S.H."/>
            <person name="Heuer A."/>
            <person name="Rast P."/>
            <person name="Oberbeckmann S."/>
            <person name="Bunk B."/>
            <person name="Jeske O."/>
            <person name="Meyerdierks A."/>
            <person name="Storesund J.E."/>
            <person name="Kallscheuer N."/>
            <person name="Luecker S."/>
            <person name="Lage O.M."/>
            <person name="Pohl T."/>
            <person name="Merkel B.J."/>
            <person name="Hornburger P."/>
            <person name="Mueller R.-W."/>
            <person name="Bruemmer F."/>
            <person name="Labrenz M."/>
            <person name="Spormann A.M."/>
            <person name="Op den Camp H."/>
            <person name="Overmann J."/>
            <person name="Amann R."/>
            <person name="Jetten M.S.M."/>
            <person name="Mascher T."/>
            <person name="Medema M.H."/>
            <person name="Devos D.P."/>
            <person name="Kaster A.-K."/>
            <person name="Ovreas L."/>
            <person name="Rohde M."/>
            <person name="Galperin M.Y."/>
            <person name="Jogler C."/>
        </authorList>
    </citation>
    <scope>NUCLEOTIDE SEQUENCE [LARGE SCALE GENOMIC DNA]</scope>
    <source>
        <strain evidence="4 5">Pan161</strain>
    </source>
</reference>
<feature type="signal peptide" evidence="1">
    <location>
        <begin position="1"/>
        <end position="29"/>
    </location>
</feature>
<keyword evidence="4" id="KW-0560">Oxidoreductase</keyword>
<feature type="chain" id="PRO_5022100606" evidence="1">
    <location>
        <begin position="30"/>
        <end position="651"/>
    </location>
</feature>
<dbReference type="GO" id="GO:0016491">
    <property type="term" value="F:oxidoreductase activity"/>
    <property type="evidence" value="ECO:0007669"/>
    <property type="project" value="UniProtKB-KW"/>
</dbReference>
<feature type="domain" description="Glucose/Sorbosone dehydrogenase" evidence="3">
    <location>
        <begin position="302"/>
        <end position="638"/>
    </location>
</feature>
<evidence type="ECO:0000259" key="2">
    <source>
        <dbReference type="Pfam" id="PF06439"/>
    </source>
</evidence>
<keyword evidence="5" id="KW-1185">Reference proteome</keyword>
<gene>
    <name evidence="4" type="primary">yliI</name>
    <name evidence="4" type="ORF">Pan161_33030</name>
</gene>
<dbReference type="PANTHER" id="PTHR19328">
    <property type="entry name" value="HEDGEHOG-INTERACTING PROTEIN"/>
    <property type="match status" value="1"/>
</dbReference>
<dbReference type="EMBL" id="CP036343">
    <property type="protein sequence ID" value="QDT91641.1"/>
    <property type="molecule type" value="Genomic_DNA"/>
</dbReference>
<dbReference type="Proteomes" id="UP000316855">
    <property type="component" value="Chromosome"/>
</dbReference>
<dbReference type="Pfam" id="PF06439">
    <property type="entry name" value="3keto-disac_hyd"/>
    <property type="match status" value="1"/>
</dbReference>
<evidence type="ECO:0000313" key="5">
    <source>
        <dbReference type="Proteomes" id="UP000316855"/>
    </source>
</evidence>
<accession>A0A517VF63</accession>
<protein>
    <submittedName>
        <fullName evidence="4">Soluble aldose sugar dehydrogenase YliI</fullName>
        <ecNumber evidence="4">1.1.5.-</ecNumber>
    </submittedName>
</protein>
<dbReference type="SUPFAM" id="SSF50952">
    <property type="entry name" value="Soluble quinoprotein glucose dehydrogenase"/>
    <property type="match status" value="1"/>
</dbReference>
<proteinExistence type="predicted"/>
<evidence type="ECO:0000256" key="1">
    <source>
        <dbReference type="SAM" id="SignalP"/>
    </source>
</evidence>
<name>A0A517VF63_9PLAN</name>
<dbReference type="InterPro" id="IPR011042">
    <property type="entry name" value="6-blade_b-propeller_TolB-like"/>
</dbReference>
<evidence type="ECO:0000259" key="3">
    <source>
        <dbReference type="Pfam" id="PF07995"/>
    </source>
</evidence>
<dbReference type="AlphaFoldDB" id="A0A517VF63"/>
<dbReference type="Pfam" id="PF07995">
    <property type="entry name" value="GSDH"/>
    <property type="match status" value="1"/>
</dbReference>
<evidence type="ECO:0000313" key="4">
    <source>
        <dbReference type="EMBL" id="QDT91641.1"/>
    </source>
</evidence>
<dbReference type="Gene3D" id="2.60.120.560">
    <property type="entry name" value="Exo-inulinase, domain 1"/>
    <property type="match status" value="1"/>
</dbReference>
<feature type="domain" description="3-keto-alpha-glucoside-1,2-lyase/3-keto-2-hydroxy-glucal hydratase" evidence="2">
    <location>
        <begin position="46"/>
        <end position="255"/>
    </location>
</feature>
<dbReference type="InterPro" id="IPR012938">
    <property type="entry name" value="Glc/Sorbosone_DH"/>
</dbReference>
<dbReference type="InterPro" id="IPR010496">
    <property type="entry name" value="AL/BT2_dom"/>
</dbReference>
<dbReference type="KEGG" id="gax:Pan161_33030"/>